<accession>A0A075SGD4</accession>
<organism evidence="1 2">
    <name type="scientific">Streptococcus suis 6407</name>
    <dbReference type="NCBI Taxonomy" id="1214179"/>
    <lineage>
        <taxon>Bacteria</taxon>
        <taxon>Bacillati</taxon>
        <taxon>Bacillota</taxon>
        <taxon>Bacilli</taxon>
        <taxon>Lactobacillales</taxon>
        <taxon>Streptococcaceae</taxon>
        <taxon>Streptococcus</taxon>
    </lineage>
</organism>
<dbReference type="EMBL" id="CP008921">
    <property type="protein sequence ID" value="AIG43334.1"/>
    <property type="molecule type" value="Genomic_DNA"/>
</dbReference>
<dbReference type="InterPro" id="IPR009796">
    <property type="entry name" value="DUF1366"/>
</dbReference>
<dbReference type="Proteomes" id="UP000028185">
    <property type="component" value="Chromosome"/>
</dbReference>
<dbReference type="HOGENOM" id="CLU_1874354_0_0_9"/>
<dbReference type="Pfam" id="PF07104">
    <property type="entry name" value="DUF1366"/>
    <property type="match status" value="1"/>
</dbReference>
<evidence type="ECO:0000313" key="1">
    <source>
        <dbReference type="EMBL" id="AIG43334.1"/>
    </source>
</evidence>
<protein>
    <recommendedName>
        <fullName evidence="3">DUF1366 domain-containing protein</fullName>
    </recommendedName>
</protein>
<name>A0A075SGD4_STRSU</name>
<gene>
    <name evidence="1" type="ORF">ID09_04520</name>
</gene>
<proteinExistence type="predicted"/>
<dbReference type="RefSeq" id="WP_024390740.1">
    <property type="nucleotide sequence ID" value="NZ_ALLE01000031.1"/>
</dbReference>
<dbReference type="PATRIC" id="fig|1214179.4.peg.862"/>
<evidence type="ECO:0000313" key="2">
    <source>
        <dbReference type="Proteomes" id="UP000028185"/>
    </source>
</evidence>
<dbReference type="AlphaFoldDB" id="A0A075SGD4"/>
<sequence length="144" mass="16414">MRLKFGNKSLEYTQGEHPKTRVLLINDEGAMYPIYFDKEAIDKSDAELFELALEKIYQDNFPNRAEDEKFNAIGKRLAKVDDIAEEATKNLEKVKEQVTMSASSRAAFLQIVMTLYGKGLLTDEDLLQTGLFDDEVVEETLEVI</sequence>
<evidence type="ECO:0008006" key="3">
    <source>
        <dbReference type="Google" id="ProtNLM"/>
    </source>
</evidence>
<reference evidence="1 2" key="1">
    <citation type="journal article" date="2014" name="Genome Announc.">
        <title>Whole-Genome Sequence of Streptococcus suis Serotype 4 Reference Strain 6407.</title>
        <authorList>
            <person name="Wang K."/>
            <person name="Chen J."/>
            <person name="Yao H."/>
            <person name="Lu C."/>
        </authorList>
    </citation>
    <scope>NUCLEOTIDE SEQUENCE [LARGE SCALE GENOMIC DNA]</scope>
    <source>
        <strain evidence="1">6407</strain>
    </source>
</reference>